<organism evidence="1 2">
    <name type="scientific">Symmachiella macrocystis</name>
    <dbReference type="NCBI Taxonomy" id="2527985"/>
    <lineage>
        <taxon>Bacteria</taxon>
        <taxon>Pseudomonadati</taxon>
        <taxon>Planctomycetota</taxon>
        <taxon>Planctomycetia</taxon>
        <taxon>Planctomycetales</taxon>
        <taxon>Planctomycetaceae</taxon>
        <taxon>Symmachiella</taxon>
    </lineage>
</organism>
<keyword evidence="1" id="KW-0560">Oxidoreductase</keyword>
<gene>
    <name evidence="1" type="primary">ptlH_1</name>
    <name evidence="1" type="ORF">CA54_13650</name>
</gene>
<evidence type="ECO:0000313" key="2">
    <source>
        <dbReference type="Proteomes" id="UP000320735"/>
    </source>
</evidence>
<keyword evidence="2" id="KW-1185">Reference proteome</keyword>
<reference evidence="1 2" key="1">
    <citation type="submission" date="2019-02" db="EMBL/GenBank/DDBJ databases">
        <title>Deep-cultivation of Planctomycetes and their phenomic and genomic characterization uncovers novel biology.</title>
        <authorList>
            <person name="Wiegand S."/>
            <person name="Jogler M."/>
            <person name="Boedeker C."/>
            <person name="Pinto D."/>
            <person name="Vollmers J."/>
            <person name="Rivas-Marin E."/>
            <person name="Kohn T."/>
            <person name="Peeters S.H."/>
            <person name="Heuer A."/>
            <person name="Rast P."/>
            <person name="Oberbeckmann S."/>
            <person name="Bunk B."/>
            <person name="Jeske O."/>
            <person name="Meyerdierks A."/>
            <person name="Storesund J.E."/>
            <person name="Kallscheuer N."/>
            <person name="Luecker S."/>
            <person name="Lage O.M."/>
            <person name="Pohl T."/>
            <person name="Merkel B.J."/>
            <person name="Hornburger P."/>
            <person name="Mueller R.-W."/>
            <person name="Bruemmer F."/>
            <person name="Labrenz M."/>
            <person name="Spormann A.M."/>
            <person name="Op Den Camp H."/>
            <person name="Overmann J."/>
            <person name="Amann R."/>
            <person name="Jetten M.S.M."/>
            <person name="Mascher T."/>
            <person name="Medema M.H."/>
            <person name="Devos D.P."/>
            <person name="Kaster A.-K."/>
            <person name="Ovreas L."/>
            <person name="Rohde M."/>
            <person name="Galperin M.Y."/>
            <person name="Jogler C."/>
        </authorList>
    </citation>
    <scope>NUCLEOTIDE SEQUENCE [LARGE SCALE GENOMIC DNA]</scope>
    <source>
        <strain evidence="1 2">CA54</strain>
    </source>
</reference>
<dbReference type="RefSeq" id="WP_146369997.1">
    <property type="nucleotide sequence ID" value="NZ_SJPP01000001.1"/>
</dbReference>
<dbReference type="PANTHER" id="PTHR40128:SF1">
    <property type="entry name" value="PHYTANOYL-COA HYDROXYLASE"/>
    <property type="match status" value="1"/>
</dbReference>
<dbReference type="Pfam" id="PF05721">
    <property type="entry name" value="PhyH"/>
    <property type="match status" value="1"/>
</dbReference>
<dbReference type="Gene3D" id="2.60.120.620">
    <property type="entry name" value="q2cbj1_9rhob like domain"/>
    <property type="match status" value="1"/>
</dbReference>
<dbReference type="AlphaFoldDB" id="A0A5C6BM62"/>
<name>A0A5C6BM62_9PLAN</name>
<dbReference type="GO" id="GO:0016706">
    <property type="term" value="F:2-oxoglutarate-dependent dioxygenase activity"/>
    <property type="evidence" value="ECO:0007669"/>
    <property type="project" value="UniProtKB-ARBA"/>
</dbReference>
<dbReference type="EC" id="1.14.11.35" evidence="1"/>
<protein>
    <submittedName>
        <fullName evidence="1">1-deoxypentalenic acid 11-beta-hydroxylase</fullName>
        <ecNumber evidence="1">1.14.11.35</ecNumber>
    </submittedName>
</protein>
<dbReference type="SUPFAM" id="SSF51197">
    <property type="entry name" value="Clavaminate synthase-like"/>
    <property type="match status" value="1"/>
</dbReference>
<dbReference type="PANTHER" id="PTHR40128">
    <property type="entry name" value="EXPRESSED PROTEIN"/>
    <property type="match status" value="1"/>
</dbReference>
<dbReference type="EMBL" id="SJPP01000001">
    <property type="protein sequence ID" value="TWU12541.1"/>
    <property type="molecule type" value="Genomic_DNA"/>
</dbReference>
<accession>A0A5C6BM62</accession>
<proteinExistence type="predicted"/>
<evidence type="ECO:0000313" key="1">
    <source>
        <dbReference type="EMBL" id="TWU12541.1"/>
    </source>
</evidence>
<dbReference type="Proteomes" id="UP000320735">
    <property type="component" value="Unassembled WGS sequence"/>
</dbReference>
<comment type="caution">
    <text evidence="1">The sequence shown here is derived from an EMBL/GenBank/DDBJ whole genome shotgun (WGS) entry which is preliminary data.</text>
</comment>
<sequence>MSTAMPLTSLGETLDLSAEYFGWFASSAQLIDDPAALRMQLAEEGYLYLPGYLDVDLVTAARERLLGQLDELGMVDRAHPVSAGVAQQPWQGRSCHDLVQENAPLRELLYAGRMMDFYRRLFDESVRHFDFTWLRAIGPGHGTAPHVDSVYMNRGSQRLLTSWTPLMEITPAIGGLTIMPGSHRLDRLKKHYTGDVDTFCTNQPDRPPQDVHEWIGPLGDGKLSGHPARLQSKLGLPWRTAEQYRPGDVVIFNIFTVHGSLDNHSDRIRLSTDSRYQPADEPADERWIGENPIGHNRSVRKGLIC</sequence>
<dbReference type="InterPro" id="IPR008775">
    <property type="entry name" value="Phytyl_CoA_dOase-like"/>
</dbReference>
<dbReference type="OrthoDB" id="183023at2"/>